<feature type="disulfide bond" evidence="22">
    <location>
        <begin position="211"/>
        <end position="237"/>
    </location>
</feature>
<dbReference type="InterPro" id="IPR002016">
    <property type="entry name" value="Haem_peroxidase"/>
</dbReference>
<dbReference type="PRINTS" id="PR00458">
    <property type="entry name" value="PEROXIDASE"/>
</dbReference>
<dbReference type="Pfam" id="PF00141">
    <property type="entry name" value="peroxidase"/>
    <property type="match status" value="1"/>
</dbReference>
<dbReference type="PROSITE" id="PS50873">
    <property type="entry name" value="PEROXIDASE_4"/>
    <property type="match status" value="1"/>
</dbReference>
<dbReference type="GO" id="GO:0046872">
    <property type="term" value="F:metal ion binding"/>
    <property type="evidence" value="ECO:0007669"/>
    <property type="project" value="UniProtKB-UniRule"/>
</dbReference>
<keyword evidence="17 23" id="KW-0376">Hydrogen peroxide</keyword>
<evidence type="ECO:0000256" key="5">
    <source>
        <dbReference type="ARBA" id="ARBA00012313"/>
    </source>
</evidence>
<dbReference type="PROSITE" id="PS00435">
    <property type="entry name" value="PEROXIDASE_1"/>
    <property type="match status" value="1"/>
</dbReference>
<evidence type="ECO:0000256" key="1">
    <source>
        <dbReference type="ARBA" id="ARBA00000189"/>
    </source>
</evidence>
<feature type="site" description="Transition state stabilizer" evidence="21">
    <location>
        <position position="71"/>
    </location>
</feature>
<dbReference type="InterPro" id="IPR019794">
    <property type="entry name" value="Peroxidases_AS"/>
</dbReference>
<evidence type="ECO:0000256" key="13">
    <source>
        <dbReference type="ARBA" id="ARBA00023004"/>
    </source>
</evidence>
<dbReference type="PRINTS" id="PR00461">
    <property type="entry name" value="PLPEROXIDASE"/>
</dbReference>
<dbReference type="eggNOG" id="ENOG502QPX7">
    <property type="taxonomic scope" value="Eukaryota"/>
</dbReference>
<evidence type="ECO:0000256" key="15">
    <source>
        <dbReference type="ARBA" id="ARBA00023180"/>
    </source>
</evidence>
<dbReference type="InterPro" id="IPR033905">
    <property type="entry name" value="Secretory_peroxidase"/>
</dbReference>
<keyword evidence="11 20" id="KW-0106">Calcium</keyword>
<dbReference type="STRING" id="4572.M7Z1M5"/>
<dbReference type="PANTHER" id="PTHR31517">
    <property type="match status" value="1"/>
</dbReference>
<accession>M7Z1M5</accession>
<feature type="signal peptide" evidence="23">
    <location>
        <begin position="1"/>
        <end position="32"/>
    </location>
</feature>
<evidence type="ECO:0000259" key="24">
    <source>
        <dbReference type="PROSITE" id="PS50873"/>
    </source>
</evidence>
<evidence type="ECO:0000256" key="9">
    <source>
        <dbReference type="ARBA" id="ARBA00022723"/>
    </source>
</evidence>
<dbReference type="OMA" id="HHCRRVN"/>
<feature type="disulfide bond" evidence="22">
    <location>
        <begin position="130"/>
        <end position="344"/>
    </location>
</feature>
<dbReference type="GO" id="GO:0005576">
    <property type="term" value="C:extracellular region"/>
    <property type="evidence" value="ECO:0007669"/>
    <property type="project" value="UniProtKB-SubCell"/>
</dbReference>
<dbReference type="InterPro" id="IPR019793">
    <property type="entry name" value="Peroxidases_heam-ligand_BS"/>
</dbReference>
<dbReference type="EMBL" id="KD195493">
    <property type="protein sequence ID" value="EMS53366.1"/>
    <property type="molecule type" value="Genomic_DNA"/>
</dbReference>
<feature type="chain" id="PRO_5010896339" description="Peroxidase" evidence="23">
    <location>
        <begin position="33"/>
        <end position="349"/>
    </location>
</feature>
<comment type="cofactor">
    <cofactor evidence="20 23">
        <name>Ca(2+)</name>
        <dbReference type="ChEBI" id="CHEBI:29108"/>
    </cofactor>
    <text evidence="20 23">Binds 2 calcium ions per subunit.</text>
</comment>
<comment type="subcellular location">
    <subcellularLocation>
        <location evidence="3 23">Secreted</location>
    </subcellularLocation>
</comment>
<dbReference type="FunFam" id="1.10.420.10:FF:000012">
    <property type="entry name" value="Peroxidase"/>
    <property type="match status" value="1"/>
</dbReference>
<feature type="binding site" evidence="20">
    <location>
        <position position="83"/>
    </location>
    <ligand>
        <name>Ca(2+)</name>
        <dbReference type="ChEBI" id="CHEBI:29108"/>
        <label>1</label>
    </ligand>
</feature>
<feature type="disulfide bond" evidence="22">
    <location>
        <begin position="44"/>
        <end position="124"/>
    </location>
</feature>
<evidence type="ECO:0000256" key="3">
    <source>
        <dbReference type="ARBA" id="ARBA00004613"/>
    </source>
</evidence>
<evidence type="ECO:0000256" key="6">
    <source>
        <dbReference type="ARBA" id="ARBA00022525"/>
    </source>
</evidence>
<comment type="cofactor">
    <cofactor evidence="20 23">
        <name>heme b</name>
        <dbReference type="ChEBI" id="CHEBI:60344"/>
    </cofactor>
    <text evidence="20 23">Binds 1 heme b (iron(II)-protoporphyrin IX) group per subunit.</text>
</comment>
<evidence type="ECO:0000256" key="21">
    <source>
        <dbReference type="PIRSR" id="PIRSR600823-4"/>
    </source>
</evidence>
<gene>
    <name evidence="25" type="ORF">TRIUR3_32743</name>
</gene>
<feature type="binding site" evidence="19">
    <location>
        <position position="174"/>
    </location>
    <ligand>
        <name>substrate</name>
    </ligand>
</feature>
<evidence type="ECO:0000256" key="19">
    <source>
        <dbReference type="PIRSR" id="PIRSR600823-2"/>
    </source>
</evidence>
<keyword evidence="9 20" id="KW-0479">Metal-binding</keyword>
<comment type="catalytic activity">
    <reaction evidence="1 23">
        <text>2 a phenolic donor + H2O2 = 2 a phenolic radical donor + 2 H2O</text>
        <dbReference type="Rhea" id="RHEA:56136"/>
        <dbReference type="ChEBI" id="CHEBI:15377"/>
        <dbReference type="ChEBI" id="CHEBI:16240"/>
        <dbReference type="ChEBI" id="CHEBI:139520"/>
        <dbReference type="ChEBI" id="CHEBI:139521"/>
        <dbReference type="EC" id="1.11.1.7"/>
    </reaction>
</comment>
<feature type="binding site" description="axial binding residue" evidence="20">
    <location>
        <position position="204"/>
    </location>
    <ligand>
        <name>heme b</name>
        <dbReference type="ChEBI" id="CHEBI:60344"/>
    </ligand>
    <ligandPart>
        <name>Fe</name>
        <dbReference type="ChEBI" id="CHEBI:18248"/>
    </ligandPart>
</feature>
<dbReference type="Gene3D" id="1.10.520.10">
    <property type="match status" value="1"/>
</dbReference>
<feature type="binding site" evidence="20">
    <location>
        <position position="76"/>
    </location>
    <ligand>
        <name>Ca(2+)</name>
        <dbReference type="ChEBI" id="CHEBI:29108"/>
        <label>1</label>
    </ligand>
</feature>
<dbReference type="FunFam" id="1.10.520.10:FF:000006">
    <property type="entry name" value="Peroxidase"/>
    <property type="match status" value="1"/>
</dbReference>
<comment type="similarity">
    <text evidence="23">Belongs to the peroxidase family. Classical plant (class III) peroxidase subfamily.</text>
</comment>
<keyword evidence="14 22" id="KW-1015">Disulfide bond</keyword>
<dbReference type="InterPro" id="IPR000823">
    <property type="entry name" value="Peroxidase_pln"/>
</dbReference>
<name>M7Z1M5_TRIUA</name>
<evidence type="ECO:0000256" key="16">
    <source>
        <dbReference type="ARBA" id="ARBA00023283"/>
    </source>
</evidence>
<evidence type="ECO:0000256" key="20">
    <source>
        <dbReference type="PIRSR" id="PIRSR600823-3"/>
    </source>
</evidence>
<keyword evidence="6 23" id="KW-0964">Secreted</keyword>
<dbReference type="GO" id="GO:0006979">
    <property type="term" value="P:response to oxidative stress"/>
    <property type="evidence" value="ECO:0007669"/>
    <property type="project" value="UniProtKB-UniRule"/>
</dbReference>
<dbReference type="AlphaFoldDB" id="M7Z1M5"/>
<comment type="function">
    <text evidence="2">Removal of H(2)O(2), oxidation of toxic reductants, biosynthesis and degradation of lignin, suberization, auxin catabolism, response to environmental stresses such as wounding, pathogen attack and oxidative stress. These functions might be dependent on each isozyme/isoform in each plant tissue.</text>
</comment>
<feature type="binding site" evidence="20">
    <location>
        <position position="85"/>
    </location>
    <ligand>
        <name>Ca(2+)</name>
        <dbReference type="ChEBI" id="CHEBI:29108"/>
        <label>1</label>
    </ligand>
</feature>
<feature type="domain" description="Plant heme peroxidase family profile" evidence="24">
    <location>
        <begin position="34"/>
        <end position="348"/>
    </location>
</feature>
<feature type="binding site" evidence="20">
    <location>
        <position position="79"/>
    </location>
    <ligand>
        <name>Ca(2+)</name>
        <dbReference type="ChEBI" id="CHEBI:29108"/>
        <label>1</label>
    </ligand>
</feature>
<dbReference type="CDD" id="cd00693">
    <property type="entry name" value="secretory_peroxidase"/>
    <property type="match status" value="1"/>
</dbReference>
<keyword evidence="16" id="KW-0873">Pyrrolidone carboxylic acid</keyword>
<protein>
    <recommendedName>
        <fullName evidence="5 23">Peroxidase</fullName>
        <ecNumber evidence="5 23">1.11.1.7</ecNumber>
    </recommendedName>
</protein>
<proteinExistence type="inferred from homology"/>
<keyword evidence="8 23" id="KW-0349">Heme</keyword>
<evidence type="ECO:0000256" key="23">
    <source>
        <dbReference type="RuleBase" id="RU362060"/>
    </source>
</evidence>
<dbReference type="InterPro" id="IPR010255">
    <property type="entry name" value="Haem_peroxidase_sf"/>
</dbReference>
<evidence type="ECO:0000256" key="10">
    <source>
        <dbReference type="ARBA" id="ARBA00022729"/>
    </source>
</evidence>
<keyword evidence="13 20" id="KW-0408">Iron</keyword>
<dbReference type="EC" id="1.11.1.7" evidence="5 23"/>
<feature type="active site" description="Proton acceptor" evidence="18">
    <location>
        <position position="75"/>
    </location>
</feature>
<evidence type="ECO:0000256" key="17">
    <source>
        <dbReference type="ARBA" id="ARBA00023324"/>
    </source>
</evidence>
<evidence type="ECO:0000256" key="7">
    <source>
        <dbReference type="ARBA" id="ARBA00022559"/>
    </source>
</evidence>
<feature type="binding site" evidence="20">
    <location>
        <position position="98"/>
    </location>
    <ligand>
        <name>Ca(2+)</name>
        <dbReference type="ChEBI" id="CHEBI:29108"/>
        <label>1</label>
    </ligand>
</feature>
<dbReference type="PROSITE" id="PS00436">
    <property type="entry name" value="PEROXIDASE_2"/>
    <property type="match status" value="1"/>
</dbReference>
<evidence type="ECO:0000256" key="2">
    <source>
        <dbReference type="ARBA" id="ARBA00002322"/>
    </source>
</evidence>
<keyword evidence="10 23" id="KW-0732">Signal</keyword>
<keyword evidence="15" id="KW-0325">Glycoprotein</keyword>
<keyword evidence="7 23" id="KW-0575">Peroxidase</keyword>
<feature type="disulfide bond" evidence="22">
    <location>
        <begin position="77"/>
        <end position="82"/>
    </location>
</feature>
<feature type="binding site" evidence="20">
    <location>
        <position position="253"/>
    </location>
    <ligand>
        <name>Ca(2+)</name>
        <dbReference type="ChEBI" id="CHEBI:29108"/>
        <label>2</label>
    </ligand>
</feature>
<dbReference type="GO" id="GO:0042744">
    <property type="term" value="P:hydrogen peroxide catabolic process"/>
    <property type="evidence" value="ECO:0007669"/>
    <property type="project" value="UniProtKB-KW"/>
</dbReference>
<evidence type="ECO:0000256" key="14">
    <source>
        <dbReference type="ARBA" id="ARBA00023157"/>
    </source>
</evidence>
<organism evidence="25">
    <name type="scientific">Triticum urartu</name>
    <name type="common">Red wild einkorn</name>
    <name type="synonym">Crithodium urartu</name>
    <dbReference type="NCBI Taxonomy" id="4572"/>
    <lineage>
        <taxon>Eukaryota</taxon>
        <taxon>Viridiplantae</taxon>
        <taxon>Streptophyta</taxon>
        <taxon>Embryophyta</taxon>
        <taxon>Tracheophyta</taxon>
        <taxon>Spermatophyta</taxon>
        <taxon>Magnoliopsida</taxon>
        <taxon>Liliopsida</taxon>
        <taxon>Poales</taxon>
        <taxon>Poaceae</taxon>
        <taxon>BOP clade</taxon>
        <taxon>Pooideae</taxon>
        <taxon>Triticodae</taxon>
        <taxon>Triticeae</taxon>
        <taxon>Triticinae</taxon>
        <taxon>Triticum</taxon>
    </lineage>
</organism>
<sequence>MAAAAGWPARMMRTVAAVAVAVLLAAAVAAEASSLKVGDYDKSCRGVENVVKWHVARAIKANRKSGAALVRLIFHDCFVRGCDASVLLDPTPENPNTEKTAPINIGLAAFDLLDDIKSAVEDRCPGVVSCADILIFAARDAASLLSNGHVHFDALAGRLDGVHSHAAEAQQDLPDSTFTIAELIQNFKRKNFTIEELVILSGAHAVGVGHCSSLRARLTAPADQILPAYRGLLAGKCAKGPDPIVPNNIRDEDAGAVAAAVPGFLPKLRKVKDFLDNSYYHNNLARIVTFNSDWQLLTEKEARGHVHEYADNGTLWDEDFSDSLVKLSKLPMPHGSKGEIRKMCRFVNH</sequence>
<comment type="similarity">
    <text evidence="4">Belongs to the peroxidase family. Ascorbate peroxidase subfamily.</text>
</comment>
<dbReference type="SUPFAM" id="SSF48113">
    <property type="entry name" value="Heme-dependent peroxidases"/>
    <property type="match status" value="1"/>
</dbReference>
<evidence type="ECO:0000256" key="12">
    <source>
        <dbReference type="ARBA" id="ARBA00023002"/>
    </source>
</evidence>
<dbReference type="Gene3D" id="1.10.420.10">
    <property type="entry name" value="Peroxidase, domain 2"/>
    <property type="match status" value="1"/>
</dbReference>
<evidence type="ECO:0000256" key="18">
    <source>
        <dbReference type="PIRSR" id="PIRSR600823-1"/>
    </source>
</evidence>
<feature type="binding site" evidence="20">
    <location>
        <position position="81"/>
    </location>
    <ligand>
        <name>Ca(2+)</name>
        <dbReference type="ChEBI" id="CHEBI:29108"/>
        <label>1</label>
    </ligand>
</feature>
<evidence type="ECO:0000256" key="22">
    <source>
        <dbReference type="PIRSR" id="PIRSR600823-5"/>
    </source>
</evidence>
<dbReference type="GO" id="GO:0020037">
    <property type="term" value="F:heme binding"/>
    <property type="evidence" value="ECO:0007669"/>
    <property type="project" value="UniProtKB-UniRule"/>
</dbReference>
<evidence type="ECO:0000256" key="11">
    <source>
        <dbReference type="ARBA" id="ARBA00022837"/>
    </source>
</evidence>
<evidence type="ECO:0000256" key="4">
    <source>
        <dbReference type="ARBA" id="ARBA00006873"/>
    </source>
</evidence>
<evidence type="ECO:0000313" key="25">
    <source>
        <dbReference type="EMBL" id="EMS53366.1"/>
    </source>
</evidence>
<dbReference type="GO" id="GO:0140825">
    <property type="term" value="F:lactoperoxidase activity"/>
    <property type="evidence" value="ECO:0007669"/>
    <property type="project" value="UniProtKB-EC"/>
</dbReference>
<dbReference type="PANTHER" id="PTHR31517:SF84">
    <property type="entry name" value="PEROXIDASE"/>
    <property type="match status" value="1"/>
</dbReference>
<evidence type="ECO:0000256" key="8">
    <source>
        <dbReference type="ARBA" id="ARBA00022617"/>
    </source>
</evidence>
<feature type="binding site" evidence="20">
    <location>
        <position position="276"/>
    </location>
    <ligand>
        <name>Ca(2+)</name>
        <dbReference type="ChEBI" id="CHEBI:29108"/>
        <label>2</label>
    </ligand>
</feature>
<reference evidence="25" key="1">
    <citation type="journal article" date="2013" name="Nature">
        <title>Draft genome of the wheat A-genome progenitor Triticum urartu.</title>
        <authorList>
            <person name="Ling H.Q."/>
            <person name="Zhao S."/>
            <person name="Liu D."/>
            <person name="Wang J."/>
            <person name="Sun H."/>
            <person name="Zhang C."/>
            <person name="Fan H."/>
            <person name="Li D."/>
            <person name="Dong L."/>
            <person name="Tao Y."/>
            <person name="Gao C."/>
            <person name="Wu H."/>
            <person name="Li Y."/>
            <person name="Cui Y."/>
            <person name="Guo X."/>
            <person name="Zheng S."/>
            <person name="Wang B."/>
            <person name="Yu K."/>
            <person name="Liang Q."/>
            <person name="Yang W."/>
            <person name="Lou X."/>
            <person name="Chen J."/>
            <person name="Feng M."/>
            <person name="Jian J."/>
            <person name="Zhang X."/>
            <person name="Luo G."/>
            <person name="Jiang Y."/>
            <person name="Liu J."/>
            <person name="Wang Z."/>
            <person name="Sha Y."/>
            <person name="Zhang B."/>
            <person name="Wu H."/>
            <person name="Tang D."/>
            <person name="Shen Q."/>
            <person name="Xue P."/>
            <person name="Zou S."/>
            <person name="Wang X."/>
            <person name="Liu X."/>
            <person name="Wang F."/>
            <person name="Yang Y."/>
            <person name="An X."/>
            <person name="Dong Z."/>
            <person name="Zhang K."/>
            <person name="Zhang X."/>
            <person name="Luo M.C."/>
            <person name="Dvorak J."/>
            <person name="Tong Y."/>
            <person name="Wang J."/>
            <person name="Yang H."/>
            <person name="Li Z."/>
            <person name="Wang D."/>
            <person name="Zhang A."/>
            <person name="Wang J."/>
        </authorList>
    </citation>
    <scope>NUCLEOTIDE SEQUENCE</scope>
</reference>
<keyword evidence="12 23" id="KW-0560">Oxidoreductase</keyword>